<organism evidence="2 3">
    <name type="scientific">Pseudoleptotrichia goodfellowii F0264</name>
    <dbReference type="NCBI Taxonomy" id="596323"/>
    <lineage>
        <taxon>Bacteria</taxon>
        <taxon>Fusobacteriati</taxon>
        <taxon>Fusobacteriota</taxon>
        <taxon>Fusobacteriia</taxon>
        <taxon>Fusobacteriales</taxon>
        <taxon>Leptotrichiaceae</taxon>
        <taxon>Pseudoleptotrichia</taxon>
    </lineage>
</organism>
<dbReference type="Proteomes" id="UP000004226">
    <property type="component" value="Unassembled WGS sequence"/>
</dbReference>
<evidence type="ECO:0000313" key="2">
    <source>
        <dbReference type="EMBL" id="EEY35557.1"/>
    </source>
</evidence>
<dbReference type="RefSeq" id="WP_006806829.1">
    <property type="nucleotide sequence ID" value="NZ_ADAD01000057.1"/>
</dbReference>
<accession>D0GK24</accession>
<protein>
    <submittedName>
        <fullName evidence="2">Uncharacterized protein</fullName>
    </submittedName>
</protein>
<feature type="non-terminal residue" evidence="2">
    <location>
        <position position="1"/>
    </location>
</feature>
<gene>
    <name evidence="2" type="ORF">HMPREF0554_1995</name>
</gene>
<name>D0GK24_9FUSO</name>
<dbReference type="EMBL" id="ADAD01000057">
    <property type="protein sequence ID" value="EEY35557.1"/>
    <property type="molecule type" value="Genomic_DNA"/>
</dbReference>
<evidence type="ECO:0000313" key="3">
    <source>
        <dbReference type="Proteomes" id="UP000004226"/>
    </source>
</evidence>
<feature type="region of interest" description="Disordered" evidence="1">
    <location>
        <begin position="18"/>
        <end position="47"/>
    </location>
</feature>
<dbReference type="AlphaFoldDB" id="D0GK24"/>
<feature type="compositionally biased region" description="Basic and acidic residues" evidence="1">
    <location>
        <begin position="18"/>
        <end position="42"/>
    </location>
</feature>
<keyword evidence="3" id="KW-1185">Reference proteome</keyword>
<proteinExistence type="predicted"/>
<evidence type="ECO:0000256" key="1">
    <source>
        <dbReference type="SAM" id="MobiDB-lite"/>
    </source>
</evidence>
<sequence>KEGYILADGITKEEAKKWEVKEKGPEKKEDKKEEEKKDEVKEQTTGVELKADRLDNTKGIIASLGQTTLNV</sequence>
<feature type="non-terminal residue" evidence="2">
    <location>
        <position position="71"/>
    </location>
</feature>
<reference evidence="2 3" key="1">
    <citation type="submission" date="2009-10" db="EMBL/GenBank/DDBJ databases">
        <authorList>
            <person name="Harkins D.M."/>
            <person name="Madupu R."/>
            <person name="Durkin A.S."/>
            <person name="Torralba M."/>
            <person name="Methe B."/>
            <person name="Sutton G.G."/>
            <person name="Strausberg R.L."/>
            <person name="Nelson K.E."/>
        </authorList>
    </citation>
    <scope>NUCLEOTIDE SEQUENCE [LARGE SCALE GENOMIC DNA]</scope>
    <source>
        <strain evidence="2 3">F0264</strain>
    </source>
</reference>
<comment type="caution">
    <text evidence="2">The sequence shown here is derived from an EMBL/GenBank/DDBJ whole genome shotgun (WGS) entry which is preliminary data.</text>
</comment>